<sequence>MSIDQQLVKHTNYAIIADCVEQSHQSYRSNGKPKNLLIIGVSGVGKSTLLKAYRSRYPRYDTEVKTVIPILYICLPSKPTESAMYSEILCALGDPFPFRGKVPELRHRVIHLIKNCNVELLIVDEIQHFLDRGKLKTHMSNADALKSLIDAIEIPVIFSGAPRSKELFRINTQLRGRFKTAKALMPFSIFIEESRMSFQKLVKALLKNSIFKNNDFFDEAHHLKRLFYATDGILRNTVDLFCETEILAEKENENTLTFRFLQSAFQNWILNESRFKKSQHPNPFSKDFEERRLTQPGEIYEPSDLDGDNHGWREIGK</sequence>
<dbReference type="Pfam" id="PF05621">
    <property type="entry name" value="TniB"/>
    <property type="match status" value="1"/>
</dbReference>
<dbReference type="Gene3D" id="3.40.50.300">
    <property type="entry name" value="P-loop containing nucleotide triphosphate hydrolases"/>
    <property type="match status" value="1"/>
</dbReference>
<keyword evidence="4" id="KW-1185">Reference proteome</keyword>
<dbReference type="InterPro" id="IPR003593">
    <property type="entry name" value="AAA+_ATPase"/>
</dbReference>
<accession>A0ABR7A6T1</accession>
<dbReference type="InterPro" id="IPR008868">
    <property type="entry name" value="TniB"/>
</dbReference>
<comment type="caution">
    <text evidence="3">The sequence shown here is derived from an EMBL/GenBank/DDBJ whole genome shotgun (WGS) entry which is preliminary data.</text>
</comment>
<dbReference type="SMART" id="SM00382">
    <property type="entry name" value="AAA"/>
    <property type="match status" value="1"/>
</dbReference>
<proteinExistence type="predicted"/>
<dbReference type="SUPFAM" id="SSF52540">
    <property type="entry name" value="P-loop containing nucleoside triphosphate hydrolases"/>
    <property type="match status" value="1"/>
</dbReference>
<evidence type="ECO:0000259" key="2">
    <source>
        <dbReference type="SMART" id="SM00382"/>
    </source>
</evidence>
<protein>
    <submittedName>
        <fullName evidence="3">TniB family NTP-binding protein</fullName>
    </submittedName>
</protein>
<feature type="region of interest" description="Disordered" evidence="1">
    <location>
        <begin position="277"/>
        <end position="317"/>
    </location>
</feature>
<dbReference type="RefSeq" id="WP_186904242.1">
    <property type="nucleotide sequence ID" value="NZ_JACOGD010000006.1"/>
</dbReference>
<dbReference type="Proteomes" id="UP000654304">
    <property type="component" value="Unassembled WGS sequence"/>
</dbReference>
<name>A0ABR7A6T1_9BURK</name>
<gene>
    <name evidence="3" type="ORF">H8K43_13050</name>
</gene>
<dbReference type="EMBL" id="JACOGD010000006">
    <property type="protein sequence ID" value="MBC3932609.1"/>
    <property type="molecule type" value="Genomic_DNA"/>
</dbReference>
<reference evidence="3 4" key="1">
    <citation type="submission" date="2020-08" db="EMBL/GenBank/DDBJ databases">
        <title>Novel species isolated from subtropical streams in China.</title>
        <authorList>
            <person name="Lu H."/>
        </authorList>
    </citation>
    <scope>NUCLEOTIDE SEQUENCE [LARGE SCALE GENOMIC DNA]</scope>
    <source>
        <strain evidence="3 4">CY22W</strain>
    </source>
</reference>
<organism evidence="3 4">
    <name type="scientific">Undibacterium curvum</name>
    <dbReference type="NCBI Taxonomy" id="2762294"/>
    <lineage>
        <taxon>Bacteria</taxon>
        <taxon>Pseudomonadati</taxon>
        <taxon>Pseudomonadota</taxon>
        <taxon>Betaproteobacteria</taxon>
        <taxon>Burkholderiales</taxon>
        <taxon>Oxalobacteraceae</taxon>
        <taxon>Undibacterium</taxon>
    </lineage>
</organism>
<evidence type="ECO:0000313" key="3">
    <source>
        <dbReference type="EMBL" id="MBC3932609.1"/>
    </source>
</evidence>
<dbReference type="InterPro" id="IPR027417">
    <property type="entry name" value="P-loop_NTPase"/>
</dbReference>
<evidence type="ECO:0000256" key="1">
    <source>
        <dbReference type="SAM" id="MobiDB-lite"/>
    </source>
</evidence>
<evidence type="ECO:0000313" key="4">
    <source>
        <dbReference type="Proteomes" id="UP000654304"/>
    </source>
</evidence>
<feature type="compositionally biased region" description="Basic and acidic residues" evidence="1">
    <location>
        <begin position="307"/>
        <end position="317"/>
    </location>
</feature>
<feature type="domain" description="AAA+ ATPase" evidence="2">
    <location>
        <begin position="32"/>
        <end position="186"/>
    </location>
</feature>